<dbReference type="Proteomes" id="UP000448235">
    <property type="component" value="Unassembled WGS sequence"/>
</dbReference>
<dbReference type="Gene3D" id="3.10.20.30">
    <property type="match status" value="1"/>
</dbReference>
<sequence length="760" mass="86144">MVKVREDQPLTQAGCVDIERWVERLQEDVKLRDPAEMIAACRLAERLEGESDRPHRAWMAEGSSFRMGLEMADILGELKLDQAALVAAVLYRAVREGLVGLEAVGKQFGKEVAGLIDGVLQMAAISATQLPSHDMGQHDQQDNLRKMLVNMIDDVRVALIKIAERTCALRQVREAPRDKQLRVAREVFDIYAPLAHRLGIGHLKWELEDLSFRYLHEDDYKAIARQLAEKRLDRDRYITEIVNTLNGLLDAQGIQRYDVDGRAKHIYSIWRKMKRKRIDFSQVHDIRAVRILVPEVADCYTVLGLVHSRWHHVPNEFDDYIANPKQNGYQSLHTAVLGPEHKVVEIQIRTFAMHEEAELGVCAHWRYKGHDTRAKSTSYEDKIAWLRQVLEWQEEVGDLGDLREGLNSDVAPDRIYVFTPDGHIIDLPRVATPIDFAYRVHTEVGHRCRGAKVNGRIVPLTYTLKTGQQVEILTASKGGPSRDWLNPSLAYVRTSRARSKIQAWFKYQARDQNILEGRTLFEREMKRLDLEDMALDTLARKVNYATPDDMYAALGAGDLRIGQVLNQAQQLFGENDDQEQLDRLLAKPRRTTGKGEKSDITVLGVGNLKTSMANCCHPVPGEPIVGFITQGRGVTVHREDCPNILQLSVDEPQRIIEVEWGERARTQYPVNIEVQAWDRSGLLRDVTGVLGNEKVNVLAVNTLTDTDDGIARLTITVEVDGLESLGRLFSRIQQLPNVIEVRRLRSGGKPGKRKGKEKKA</sequence>
<dbReference type="FunFam" id="3.30.460.10:FF:000001">
    <property type="entry name" value="GTP pyrophosphokinase RelA"/>
    <property type="match status" value="1"/>
</dbReference>
<evidence type="ECO:0000256" key="3">
    <source>
        <dbReference type="ARBA" id="ARBA00029754"/>
    </source>
</evidence>
<dbReference type="Gene3D" id="3.30.70.260">
    <property type="match status" value="1"/>
</dbReference>
<comment type="function">
    <text evidence="6">In eubacteria ppGpp (guanosine 3'-diphosphate 5'-diphosphate) is a mediator of the stringent response that coordinates a variety of cellular activities in response to changes in nutritional abundance.</text>
</comment>
<comment type="similarity">
    <text evidence="6">Belongs to the relA/spoT family.</text>
</comment>
<dbReference type="InterPro" id="IPR004811">
    <property type="entry name" value="RelA/Spo_fam"/>
</dbReference>
<dbReference type="InterPro" id="IPR033655">
    <property type="entry name" value="TGS_RelA/SpoT"/>
</dbReference>
<dbReference type="EMBL" id="WUTS01000001">
    <property type="protein sequence ID" value="NAW13292.1"/>
    <property type="molecule type" value="Genomic_DNA"/>
</dbReference>
<gene>
    <name evidence="9" type="primary">relA</name>
    <name evidence="9" type="ORF">GRB80_10575</name>
</gene>
<dbReference type="GO" id="GO:0008728">
    <property type="term" value="F:GTP diphosphokinase activity"/>
    <property type="evidence" value="ECO:0007669"/>
    <property type="project" value="TreeGrafter"/>
</dbReference>
<dbReference type="SUPFAM" id="SSF109604">
    <property type="entry name" value="HD-domain/PDEase-like"/>
    <property type="match status" value="1"/>
</dbReference>
<dbReference type="RefSeq" id="WP_132043972.1">
    <property type="nucleotide sequence ID" value="NZ_JARWMY010000011.1"/>
</dbReference>
<dbReference type="FunFam" id="3.10.20.30:FF:000002">
    <property type="entry name" value="GTP pyrophosphokinase (RelA/SpoT)"/>
    <property type="match status" value="1"/>
</dbReference>
<dbReference type="InterPro" id="IPR004095">
    <property type="entry name" value="TGS"/>
</dbReference>
<dbReference type="Pfam" id="PF13291">
    <property type="entry name" value="ACT_4"/>
    <property type="match status" value="1"/>
</dbReference>
<dbReference type="PANTHER" id="PTHR21262:SF31">
    <property type="entry name" value="GTP PYROPHOSPHOKINASE"/>
    <property type="match status" value="1"/>
</dbReference>
<comment type="pathway">
    <text evidence="2">Purine metabolism.</text>
</comment>
<dbReference type="SUPFAM" id="SSF81271">
    <property type="entry name" value="TGS-like"/>
    <property type="match status" value="1"/>
</dbReference>
<dbReference type="NCBIfam" id="NF008124">
    <property type="entry name" value="PRK10872.1"/>
    <property type="match status" value="1"/>
</dbReference>
<dbReference type="GO" id="GO:0042594">
    <property type="term" value="P:response to starvation"/>
    <property type="evidence" value="ECO:0007669"/>
    <property type="project" value="TreeGrafter"/>
</dbReference>
<dbReference type="Pfam" id="PF13328">
    <property type="entry name" value="HD_4"/>
    <property type="match status" value="1"/>
</dbReference>
<evidence type="ECO:0000256" key="1">
    <source>
        <dbReference type="ARBA" id="ARBA00019852"/>
    </source>
</evidence>
<name>A0A7X5ALD4_9GAMM</name>
<dbReference type="GO" id="GO:0016301">
    <property type="term" value="F:kinase activity"/>
    <property type="evidence" value="ECO:0007669"/>
    <property type="project" value="UniProtKB-KW"/>
</dbReference>
<dbReference type="Pfam" id="PF19296">
    <property type="entry name" value="RelA_AH_RIS"/>
    <property type="match status" value="1"/>
</dbReference>
<evidence type="ECO:0000313" key="9">
    <source>
        <dbReference type="EMBL" id="NAW13292.1"/>
    </source>
</evidence>
<dbReference type="GO" id="GO:0015949">
    <property type="term" value="P:nucleobase-containing small molecule interconversion"/>
    <property type="evidence" value="ECO:0007669"/>
    <property type="project" value="UniProtKB-ARBA"/>
</dbReference>
<dbReference type="NCBIfam" id="TIGR00691">
    <property type="entry name" value="spoT_relA"/>
    <property type="match status" value="1"/>
</dbReference>
<dbReference type="InterPro" id="IPR012676">
    <property type="entry name" value="TGS-like"/>
</dbReference>
<dbReference type="CDD" id="cd01668">
    <property type="entry name" value="TGS_RSH"/>
    <property type="match status" value="1"/>
</dbReference>
<evidence type="ECO:0000256" key="6">
    <source>
        <dbReference type="RuleBase" id="RU003847"/>
    </source>
</evidence>
<dbReference type="Pfam" id="PF04607">
    <property type="entry name" value="RelA_SpoT"/>
    <property type="match status" value="1"/>
</dbReference>
<dbReference type="InterPro" id="IPR043519">
    <property type="entry name" value="NT_sf"/>
</dbReference>
<keyword evidence="9" id="KW-0808">Transferase</keyword>
<evidence type="ECO:0000256" key="5">
    <source>
        <dbReference type="ARBA" id="ARBA00033308"/>
    </source>
</evidence>
<evidence type="ECO:0000259" key="7">
    <source>
        <dbReference type="PROSITE" id="PS51671"/>
    </source>
</evidence>
<keyword evidence="9" id="KW-0418">Kinase</keyword>
<dbReference type="InterPro" id="IPR012675">
    <property type="entry name" value="Beta-grasp_dom_sf"/>
</dbReference>
<dbReference type="CDD" id="cd04876">
    <property type="entry name" value="ACT_RelA-SpoT"/>
    <property type="match status" value="1"/>
</dbReference>
<dbReference type="GO" id="GO:0005886">
    <property type="term" value="C:plasma membrane"/>
    <property type="evidence" value="ECO:0007669"/>
    <property type="project" value="TreeGrafter"/>
</dbReference>
<comment type="caution">
    <text evidence="9">The sequence shown here is derived from an EMBL/GenBank/DDBJ whole genome shotgun (WGS) entry which is preliminary data.</text>
</comment>
<feature type="domain" description="ACT" evidence="7">
    <location>
        <begin position="671"/>
        <end position="746"/>
    </location>
</feature>
<dbReference type="CDD" id="cd05399">
    <property type="entry name" value="NT_Rel-Spo_like"/>
    <property type="match status" value="1"/>
</dbReference>
<feature type="domain" description="TGS" evidence="8">
    <location>
        <begin position="413"/>
        <end position="474"/>
    </location>
</feature>
<dbReference type="SMART" id="SM00954">
    <property type="entry name" value="RelA_SpoT"/>
    <property type="match status" value="1"/>
</dbReference>
<dbReference type="InterPro" id="IPR045865">
    <property type="entry name" value="ACT-like_dom_sf"/>
</dbReference>
<evidence type="ECO:0000259" key="8">
    <source>
        <dbReference type="PROSITE" id="PS51880"/>
    </source>
</evidence>
<reference evidence="9 10" key="1">
    <citation type="submission" date="2019-12" db="EMBL/GenBank/DDBJ databases">
        <title>Draft genome sequencing of Halomonas icarensis D1-1.</title>
        <authorList>
            <person name="Pandiyan K."/>
            <person name="Kushwaha P."/>
            <person name="Gowdham M."/>
            <person name="Chakdar H."/>
            <person name="Singh A."/>
            <person name="Kumar M."/>
            <person name="Saxena A.K."/>
        </authorList>
    </citation>
    <scope>NUCLEOTIDE SEQUENCE [LARGE SCALE GENOMIC DNA]</scope>
    <source>
        <strain evidence="9 10">D1-1</strain>
    </source>
</reference>
<dbReference type="GO" id="GO:0008893">
    <property type="term" value="F:guanosine-3',5'-bis(diphosphate) 3'-diphosphatase activity"/>
    <property type="evidence" value="ECO:0007669"/>
    <property type="project" value="TreeGrafter"/>
</dbReference>
<dbReference type="Pfam" id="PF02824">
    <property type="entry name" value="TGS"/>
    <property type="match status" value="1"/>
</dbReference>
<dbReference type="InterPro" id="IPR007685">
    <property type="entry name" value="RelA_SpoT"/>
</dbReference>
<evidence type="ECO:0000313" key="10">
    <source>
        <dbReference type="Proteomes" id="UP000448235"/>
    </source>
</evidence>
<dbReference type="GO" id="GO:0015969">
    <property type="term" value="P:guanosine tetraphosphate metabolic process"/>
    <property type="evidence" value="ECO:0007669"/>
    <property type="project" value="InterPro"/>
</dbReference>
<evidence type="ECO:0000256" key="4">
    <source>
        <dbReference type="ARBA" id="ARBA00032407"/>
    </source>
</evidence>
<dbReference type="AlphaFoldDB" id="A0A7X5ALD4"/>
<dbReference type="PROSITE" id="PS51880">
    <property type="entry name" value="TGS"/>
    <property type="match status" value="1"/>
</dbReference>
<keyword evidence="10" id="KW-1185">Reference proteome</keyword>
<dbReference type="SUPFAM" id="SSF81301">
    <property type="entry name" value="Nucleotidyltransferase"/>
    <property type="match status" value="1"/>
</dbReference>
<organism evidence="9 10">
    <name type="scientific">Halomonas icarae</name>
    <dbReference type="NCBI Taxonomy" id="2691040"/>
    <lineage>
        <taxon>Bacteria</taxon>
        <taxon>Pseudomonadati</taxon>
        <taxon>Pseudomonadota</taxon>
        <taxon>Gammaproteobacteria</taxon>
        <taxon>Oceanospirillales</taxon>
        <taxon>Halomonadaceae</taxon>
        <taxon>Halomonas</taxon>
    </lineage>
</organism>
<proteinExistence type="inferred from homology"/>
<protein>
    <recommendedName>
        <fullName evidence="1">GTP pyrophosphokinase</fullName>
    </recommendedName>
    <alternativeName>
        <fullName evidence="4">(p)ppGpp synthase</fullName>
    </alternativeName>
    <alternativeName>
        <fullName evidence="3">ATP:GTP 3'-pyrophosphotransferase</fullName>
    </alternativeName>
    <alternativeName>
        <fullName evidence="5">ppGpp synthase I</fullName>
    </alternativeName>
</protein>
<dbReference type="InterPro" id="IPR045600">
    <property type="entry name" value="RelA/SpoT_AH_RIS"/>
</dbReference>
<dbReference type="SUPFAM" id="SSF55021">
    <property type="entry name" value="ACT-like"/>
    <property type="match status" value="1"/>
</dbReference>
<dbReference type="PANTHER" id="PTHR21262">
    <property type="entry name" value="GUANOSINE-3',5'-BIS DIPHOSPHATE 3'-PYROPHOSPHOHYDROLASE"/>
    <property type="match status" value="1"/>
</dbReference>
<dbReference type="Gene3D" id="3.30.460.10">
    <property type="entry name" value="Beta Polymerase, domain 2"/>
    <property type="match status" value="1"/>
</dbReference>
<dbReference type="Gene3D" id="1.10.3210.10">
    <property type="entry name" value="Hypothetical protein af1432"/>
    <property type="match status" value="1"/>
</dbReference>
<accession>A0A7X5ALD4</accession>
<evidence type="ECO:0000256" key="2">
    <source>
        <dbReference type="ARBA" id="ARBA00025704"/>
    </source>
</evidence>
<dbReference type="InterPro" id="IPR002912">
    <property type="entry name" value="ACT_dom"/>
</dbReference>
<dbReference type="PROSITE" id="PS51671">
    <property type="entry name" value="ACT"/>
    <property type="match status" value="1"/>
</dbReference>